<feature type="transmembrane region" description="Helical" evidence="7">
    <location>
        <begin position="237"/>
        <end position="257"/>
    </location>
</feature>
<name>A0A4S9VF38_AURPU</name>
<dbReference type="EMBL" id="QZBJ01000069">
    <property type="protein sequence ID" value="THY70781.1"/>
    <property type="molecule type" value="Genomic_DNA"/>
</dbReference>
<feature type="domain" description="Amino acid permease/ SLC12A" evidence="8">
    <location>
        <begin position="45"/>
        <end position="497"/>
    </location>
</feature>
<dbReference type="InterPro" id="IPR004841">
    <property type="entry name" value="AA-permease/SLC12A_dom"/>
</dbReference>
<feature type="transmembrane region" description="Helical" evidence="7">
    <location>
        <begin position="189"/>
        <end position="207"/>
    </location>
</feature>
<dbReference type="PIRSF" id="PIRSF006060">
    <property type="entry name" value="AA_transporter"/>
    <property type="match status" value="1"/>
</dbReference>
<dbReference type="PANTHER" id="PTHR43341">
    <property type="entry name" value="AMINO ACID PERMEASE"/>
    <property type="match status" value="1"/>
</dbReference>
<feature type="transmembrane region" description="Helical" evidence="7">
    <location>
        <begin position="481"/>
        <end position="498"/>
    </location>
</feature>
<dbReference type="Pfam" id="PF00324">
    <property type="entry name" value="AA_permease"/>
    <property type="match status" value="1"/>
</dbReference>
<gene>
    <name evidence="9" type="ORF">D6C94_08261</name>
</gene>
<dbReference type="FunFam" id="1.20.1740.10:FF:000001">
    <property type="entry name" value="Amino acid permease"/>
    <property type="match status" value="1"/>
</dbReference>
<accession>A0A4S9VF38</accession>
<feature type="transmembrane region" description="Helical" evidence="7">
    <location>
        <begin position="447"/>
        <end position="469"/>
    </location>
</feature>
<feature type="transmembrane region" description="Helical" evidence="7">
    <location>
        <begin position="73"/>
        <end position="94"/>
    </location>
</feature>
<feature type="transmembrane region" description="Helical" evidence="7">
    <location>
        <begin position="48"/>
        <end position="67"/>
    </location>
</feature>
<comment type="caution">
    <text evidence="9">The sequence shown here is derived from an EMBL/GenBank/DDBJ whole genome shotgun (WGS) entry which is preliminary data.</text>
</comment>
<feature type="transmembrane region" description="Helical" evidence="7">
    <location>
        <begin position="403"/>
        <end position="426"/>
    </location>
</feature>
<keyword evidence="4" id="KW-0029">Amino-acid transport</keyword>
<dbReference type="InterPro" id="IPR004840">
    <property type="entry name" value="Amino_acid_permease_CS"/>
</dbReference>
<evidence type="ECO:0000313" key="9">
    <source>
        <dbReference type="EMBL" id="THY70781.1"/>
    </source>
</evidence>
<evidence type="ECO:0000256" key="2">
    <source>
        <dbReference type="ARBA" id="ARBA00022448"/>
    </source>
</evidence>
<evidence type="ECO:0000259" key="8">
    <source>
        <dbReference type="Pfam" id="PF00324"/>
    </source>
</evidence>
<comment type="subcellular location">
    <subcellularLocation>
        <location evidence="1">Membrane</location>
        <topology evidence="1">Multi-pass membrane protein</topology>
    </subcellularLocation>
</comment>
<feature type="transmembrane region" description="Helical" evidence="7">
    <location>
        <begin position="114"/>
        <end position="135"/>
    </location>
</feature>
<protein>
    <submittedName>
        <fullName evidence="9">Histidine permease</fullName>
    </submittedName>
</protein>
<reference evidence="9 10" key="1">
    <citation type="submission" date="2018-10" db="EMBL/GenBank/DDBJ databases">
        <title>Fifty Aureobasidium pullulans genomes reveal a recombining polyextremotolerant generalist.</title>
        <authorList>
            <person name="Gostincar C."/>
            <person name="Turk M."/>
            <person name="Zajc J."/>
            <person name="Gunde-Cimerman N."/>
        </authorList>
    </citation>
    <scope>NUCLEOTIDE SEQUENCE [LARGE SCALE GENOMIC DNA]</scope>
    <source>
        <strain evidence="9 10">EXF-4256</strain>
    </source>
</reference>
<proteinExistence type="predicted"/>
<dbReference type="GO" id="GO:0015171">
    <property type="term" value="F:amino acid transmembrane transporter activity"/>
    <property type="evidence" value="ECO:0007669"/>
    <property type="project" value="TreeGrafter"/>
</dbReference>
<dbReference type="Proteomes" id="UP000305064">
    <property type="component" value="Unassembled WGS sequence"/>
</dbReference>
<keyword evidence="2" id="KW-0813">Transport</keyword>
<evidence type="ECO:0000313" key="10">
    <source>
        <dbReference type="Proteomes" id="UP000305064"/>
    </source>
</evidence>
<sequence length="551" mass="60589">MYNEDGKDKIEPEAVQAPADIESGAVDEVQSGSISKTKRGLKSRHAQMIAIGGTIGTGLFVGSGQALAAGGPLFLFLGYTVMTALVFGIITATAEMSTYLPLEGMTMAYFGSRYVSPSLGFAMGWLYWYSFAIIAPYEITAAAVVIDYWPNNVPIAVWITIFLVIIIALNCFPVRYYGETEFWLASLKVMMIIGLLMLSVILFWGGGPNRDRLGFRYWAESATHEKYVKGSTGRFCAFLYTLIYSTFSFNFAPELLVITAGEMASPTVNMPKAAKRYFWRLIIFYVGGAFAIGVIISSRNTDLVNASGVNASPWVIAVKEAGIHGLDSVINAVIITSAFSSGNSYVYMATRSLYSLAIAGNAPRVFTRCTKGGIPYMALLGTCPWLLLAYMNVSEAAGTVFNWFINLTNTAGFTSWVCCSVIYVRFRKARMVQGVHEVAWTSRLQPYASYVCGVAFTILCLLNGFGVFIKGNWSTDTFLTSYLGLPVFFAIYLGHRLVNWKDAWAYRPEDIDITSGRDEVAALHREDTIEAEEKRGAPKKRGVAALKAIWE</sequence>
<dbReference type="InterPro" id="IPR050524">
    <property type="entry name" value="APC_YAT"/>
</dbReference>
<evidence type="ECO:0000256" key="1">
    <source>
        <dbReference type="ARBA" id="ARBA00004141"/>
    </source>
</evidence>
<evidence type="ECO:0000256" key="5">
    <source>
        <dbReference type="ARBA" id="ARBA00022989"/>
    </source>
</evidence>
<dbReference type="Gene3D" id="1.20.1740.10">
    <property type="entry name" value="Amino acid/polyamine transporter I"/>
    <property type="match status" value="1"/>
</dbReference>
<keyword evidence="3 7" id="KW-0812">Transmembrane</keyword>
<evidence type="ECO:0000256" key="3">
    <source>
        <dbReference type="ARBA" id="ARBA00022692"/>
    </source>
</evidence>
<keyword evidence="6 7" id="KW-0472">Membrane</keyword>
<dbReference type="PANTHER" id="PTHR43341:SF38">
    <property type="entry name" value="PROLINE TRANSPORTER (EUROFUNG)"/>
    <property type="match status" value="1"/>
</dbReference>
<organism evidence="9 10">
    <name type="scientific">Aureobasidium pullulans</name>
    <name type="common">Black yeast</name>
    <name type="synonym">Pullularia pullulans</name>
    <dbReference type="NCBI Taxonomy" id="5580"/>
    <lineage>
        <taxon>Eukaryota</taxon>
        <taxon>Fungi</taxon>
        <taxon>Dikarya</taxon>
        <taxon>Ascomycota</taxon>
        <taxon>Pezizomycotina</taxon>
        <taxon>Dothideomycetes</taxon>
        <taxon>Dothideomycetidae</taxon>
        <taxon>Dothideales</taxon>
        <taxon>Saccotheciaceae</taxon>
        <taxon>Aureobasidium</taxon>
    </lineage>
</organism>
<evidence type="ECO:0000256" key="6">
    <source>
        <dbReference type="ARBA" id="ARBA00023136"/>
    </source>
</evidence>
<evidence type="ECO:0000256" key="4">
    <source>
        <dbReference type="ARBA" id="ARBA00022970"/>
    </source>
</evidence>
<keyword evidence="5 7" id="KW-1133">Transmembrane helix</keyword>
<feature type="transmembrane region" description="Helical" evidence="7">
    <location>
        <begin position="155"/>
        <end position="177"/>
    </location>
</feature>
<dbReference type="AlphaFoldDB" id="A0A4S9VF38"/>
<feature type="transmembrane region" description="Helical" evidence="7">
    <location>
        <begin position="374"/>
        <end position="391"/>
    </location>
</feature>
<dbReference type="PROSITE" id="PS00218">
    <property type="entry name" value="AMINO_ACID_PERMEASE_1"/>
    <property type="match status" value="1"/>
</dbReference>
<dbReference type="GO" id="GO:0016020">
    <property type="term" value="C:membrane"/>
    <property type="evidence" value="ECO:0007669"/>
    <property type="project" value="UniProtKB-SubCell"/>
</dbReference>
<feature type="transmembrane region" description="Helical" evidence="7">
    <location>
        <begin position="277"/>
        <end position="296"/>
    </location>
</feature>
<evidence type="ECO:0000256" key="7">
    <source>
        <dbReference type="SAM" id="Phobius"/>
    </source>
</evidence>